<evidence type="ECO:0000259" key="2">
    <source>
        <dbReference type="Pfam" id="PF07859"/>
    </source>
</evidence>
<evidence type="ECO:0000313" key="4">
    <source>
        <dbReference type="Proteomes" id="UP000517712"/>
    </source>
</evidence>
<dbReference type="InterPro" id="IPR029058">
    <property type="entry name" value="AB_hydrolase_fold"/>
</dbReference>
<dbReference type="EMBL" id="JACHMU010000001">
    <property type="protein sequence ID" value="MBB5743232.1"/>
    <property type="molecule type" value="Genomic_DNA"/>
</dbReference>
<dbReference type="PANTHER" id="PTHR48081:SF8">
    <property type="entry name" value="ALPHA_BETA HYDROLASE FOLD-3 DOMAIN-CONTAINING PROTEIN-RELATED"/>
    <property type="match status" value="1"/>
</dbReference>
<dbReference type="SUPFAM" id="SSF53474">
    <property type="entry name" value="alpha/beta-Hydrolases"/>
    <property type="match status" value="1"/>
</dbReference>
<evidence type="ECO:0000256" key="1">
    <source>
        <dbReference type="ARBA" id="ARBA00022801"/>
    </source>
</evidence>
<accession>A0A7W9FBI7</accession>
<evidence type="ECO:0000313" key="3">
    <source>
        <dbReference type="EMBL" id="MBB5743232.1"/>
    </source>
</evidence>
<dbReference type="AlphaFoldDB" id="A0A7W9FBI7"/>
<keyword evidence="1" id="KW-0378">Hydrolase</keyword>
<proteinExistence type="predicted"/>
<dbReference type="GO" id="GO:0016787">
    <property type="term" value="F:hydrolase activity"/>
    <property type="evidence" value="ECO:0007669"/>
    <property type="project" value="UniProtKB-KW"/>
</dbReference>
<dbReference type="Proteomes" id="UP000517712">
    <property type="component" value="Unassembled WGS sequence"/>
</dbReference>
<dbReference type="PANTHER" id="PTHR48081">
    <property type="entry name" value="AB HYDROLASE SUPERFAMILY PROTEIN C4A8.06C"/>
    <property type="match status" value="1"/>
</dbReference>
<dbReference type="InterPro" id="IPR013094">
    <property type="entry name" value="AB_hydrolase_3"/>
</dbReference>
<dbReference type="Pfam" id="PF07859">
    <property type="entry name" value="Abhydrolase_3"/>
    <property type="match status" value="1"/>
</dbReference>
<keyword evidence="4" id="KW-1185">Reference proteome</keyword>
<feature type="domain" description="Alpha/beta hydrolase fold-3" evidence="2">
    <location>
        <begin position="3"/>
        <end position="109"/>
    </location>
</feature>
<sequence length="134" mass="14747">MLPSALFLGYPNADMTLSQPSISEKGQGWGLDEPDLAWFIEQWVPAPRDRAHPQNSPLHATADGLPPVVLITAEHDPLRDEGELLAEKLRRAGVPVQHHQECGLVHGFFGLTHISPAAARATDRAFERFGTLLR</sequence>
<name>A0A7W9FBI7_9MICO</name>
<organism evidence="3 4">
    <name type="scientific">Microbacterium ginsengiterrae</name>
    <dbReference type="NCBI Taxonomy" id="546115"/>
    <lineage>
        <taxon>Bacteria</taxon>
        <taxon>Bacillati</taxon>
        <taxon>Actinomycetota</taxon>
        <taxon>Actinomycetes</taxon>
        <taxon>Micrococcales</taxon>
        <taxon>Microbacteriaceae</taxon>
        <taxon>Microbacterium</taxon>
    </lineage>
</organism>
<reference evidence="3 4" key="1">
    <citation type="submission" date="2020-08" db="EMBL/GenBank/DDBJ databases">
        <title>Sequencing the genomes of 1000 actinobacteria strains.</title>
        <authorList>
            <person name="Klenk H.-P."/>
        </authorList>
    </citation>
    <scope>NUCLEOTIDE SEQUENCE [LARGE SCALE GENOMIC DNA]</scope>
    <source>
        <strain evidence="3 4">DSM 24823</strain>
    </source>
</reference>
<dbReference type="InterPro" id="IPR050300">
    <property type="entry name" value="GDXG_lipolytic_enzyme"/>
</dbReference>
<comment type="caution">
    <text evidence="3">The sequence shown here is derived from an EMBL/GenBank/DDBJ whole genome shotgun (WGS) entry which is preliminary data.</text>
</comment>
<gene>
    <name evidence="3" type="ORF">HD600_001729</name>
</gene>
<dbReference type="RefSeq" id="WP_206705711.1">
    <property type="nucleotide sequence ID" value="NZ_BAAAPG010000001.1"/>
</dbReference>
<dbReference type="Gene3D" id="3.40.50.1820">
    <property type="entry name" value="alpha/beta hydrolase"/>
    <property type="match status" value="1"/>
</dbReference>
<protein>
    <submittedName>
        <fullName evidence="3">Acetyl esterase/lipase</fullName>
    </submittedName>
</protein>